<keyword evidence="1 3" id="KW-0863">Zinc-finger</keyword>
<dbReference type="SUPFAM" id="SSF57850">
    <property type="entry name" value="RING/U-box"/>
    <property type="match status" value="1"/>
</dbReference>
<name>A0A7R9KT48_9ACAR</name>
<dbReference type="SMART" id="SM01375">
    <property type="entry name" value="Dynein_light"/>
    <property type="match status" value="1"/>
</dbReference>
<feature type="domain" description="RING-type" evidence="4">
    <location>
        <begin position="22"/>
        <end position="61"/>
    </location>
</feature>
<keyword evidence="6" id="KW-1185">Reference proteome</keyword>
<dbReference type="GO" id="GO:0008270">
    <property type="term" value="F:zinc ion binding"/>
    <property type="evidence" value="ECO:0007669"/>
    <property type="project" value="UniProtKB-KW"/>
</dbReference>
<dbReference type="PANTHER" id="PTHR10131">
    <property type="entry name" value="TNF RECEPTOR ASSOCIATED FACTOR"/>
    <property type="match status" value="1"/>
</dbReference>
<evidence type="ECO:0000256" key="1">
    <source>
        <dbReference type="ARBA" id="ARBA00022771"/>
    </source>
</evidence>
<dbReference type="AlphaFoldDB" id="A0A7R9KT48"/>
<dbReference type="InterPro" id="IPR001372">
    <property type="entry name" value="Dynein_light_chain_typ-1/2"/>
</dbReference>
<dbReference type="OrthoDB" id="6506853at2759"/>
<evidence type="ECO:0000259" key="4">
    <source>
        <dbReference type="PROSITE" id="PS50089"/>
    </source>
</evidence>
<dbReference type="EMBL" id="CAJPIZ010006216">
    <property type="protein sequence ID" value="CAG2109333.1"/>
    <property type="molecule type" value="Genomic_DNA"/>
</dbReference>
<evidence type="ECO:0000313" key="5">
    <source>
        <dbReference type="EMBL" id="CAD7628903.1"/>
    </source>
</evidence>
<keyword evidence="2" id="KW-0862">Zinc</keyword>
<dbReference type="Pfam" id="PF01221">
    <property type="entry name" value="Dynein_light"/>
    <property type="match status" value="1"/>
</dbReference>
<dbReference type="SUPFAM" id="SSF54648">
    <property type="entry name" value="DLC"/>
    <property type="match status" value="1"/>
</dbReference>
<dbReference type="EMBL" id="OC860791">
    <property type="protein sequence ID" value="CAD7628903.1"/>
    <property type="molecule type" value="Genomic_DNA"/>
</dbReference>
<dbReference type="Gene3D" id="3.30.740.10">
    <property type="entry name" value="Protein Inhibitor Of Neuronal Nitric Oxide Synthase"/>
    <property type="match status" value="1"/>
</dbReference>
<proteinExistence type="predicted"/>
<dbReference type="InterPro" id="IPR037177">
    <property type="entry name" value="DLC_sf"/>
</dbReference>
<dbReference type="PANTHER" id="PTHR10131:SF94">
    <property type="entry name" value="TNF RECEPTOR-ASSOCIATED FACTOR 4"/>
    <property type="match status" value="1"/>
</dbReference>
<dbReference type="GO" id="GO:0007017">
    <property type="term" value="P:microtubule-based process"/>
    <property type="evidence" value="ECO:0007669"/>
    <property type="project" value="InterPro"/>
</dbReference>
<dbReference type="InterPro" id="IPR013083">
    <property type="entry name" value="Znf_RING/FYVE/PHD"/>
</dbReference>
<dbReference type="GO" id="GO:0030286">
    <property type="term" value="C:dynein complex"/>
    <property type="evidence" value="ECO:0007669"/>
    <property type="project" value="InterPro"/>
</dbReference>
<dbReference type="Pfam" id="PF13923">
    <property type="entry name" value="zf-C3HC4_2"/>
    <property type="match status" value="1"/>
</dbReference>
<protein>
    <recommendedName>
        <fullName evidence="4">RING-type domain-containing protein</fullName>
    </recommendedName>
</protein>
<dbReference type="InterPro" id="IPR001841">
    <property type="entry name" value="Znf_RING"/>
</dbReference>
<feature type="non-terminal residue" evidence="5">
    <location>
        <position position="224"/>
    </location>
</feature>
<evidence type="ECO:0000256" key="2">
    <source>
        <dbReference type="ARBA" id="ARBA00022833"/>
    </source>
</evidence>
<organism evidence="5">
    <name type="scientific">Medioppia subpectinata</name>
    <dbReference type="NCBI Taxonomy" id="1979941"/>
    <lineage>
        <taxon>Eukaryota</taxon>
        <taxon>Metazoa</taxon>
        <taxon>Ecdysozoa</taxon>
        <taxon>Arthropoda</taxon>
        <taxon>Chelicerata</taxon>
        <taxon>Arachnida</taxon>
        <taxon>Acari</taxon>
        <taxon>Acariformes</taxon>
        <taxon>Sarcoptiformes</taxon>
        <taxon>Oribatida</taxon>
        <taxon>Brachypylina</taxon>
        <taxon>Oppioidea</taxon>
        <taxon>Oppiidae</taxon>
        <taxon>Medioppia</taxon>
    </lineage>
</organism>
<dbReference type="Proteomes" id="UP000759131">
    <property type="component" value="Unassembled WGS sequence"/>
</dbReference>
<evidence type="ECO:0000313" key="6">
    <source>
        <dbReference type="Proteomes" id="UP000759131"/>
    </source>
</evidence>
<dbReference type="PROSITE" id="PS50089">
    <property type="entry name" value="ZF_RING_2"/>
    <property type="match status" value="1"/>
</dbReference>
<sequence length="224" mass="25970">MAGYDRERFASTSDSTLDELSCGICRDILCDPLMTPCCLQMFCHNCIDTWLESSDTCPYDRHPLSSAQLCRTPRIVMNMLLDLKIDCEFKDNGCDSVVTLDELPQHTANCRFNDTKYTDYEFEDYEEEEEPDLTANGLKIIENMMSEEMTEKVLSIVSNDIIEKTSLSVICAKISKKLDQKCGKRWHCSVVDRFDTQAIFIFEPGFWIQLKFGFLYYIIYKTQH</sequence>
<keyword evidence="1 3" id="KW-0479">Metal-binding</keyword>
<accession>A0A7R9KT48</accession>
<evidence type="ECO:0000256" key="3">
    <source>
        <dbReference type="PROSITE-ProRule" id="PRU00175"/>
    </source>
</evidence>
<gene>
    <name evidence="5" type="ORF">OSB1V03_LOCUS9321</name>
</gene>
<reference evidence="5" key="1">
    <citation type="submission" date="2020-11" db="EMBL/GenBank/DDBJ databases">
        <authorList>
            <person name="Tran Van P."/>
        </authorList>
    </citation>
    <scope>NUCLEOTIDE SEQUENCE</scope>
</reference>
<dbReference type="Gene3D" id="3.30.40.10">
    <property type="entry name" value="Zinc/RING finger domain, C3HC4 (zinc finger)"/>
    <property type="match status" value="2"/>
</dbReference>